<dbReference type="HOGENOM" id="CLU_639947_0_0_1"/>
<dbReference type="OMA" id="WERHLPF"/>
<dbReference type="EMBL" id="AP006502">
    <property type="protein sequence ID" value="BAM83379.1"/>
    <property type="molecule type" value="Genomic_DNA"/>
</dbReference>
<name>M1VCV3_CYAM1</name>
<dbReference type="Proteomes" id="UP000007014">
    <property type="component" value="Chromosome 20"/>
</dbReference>
<sequence>MNILAGVLWVLGSGFKALLLCSVLALSLAFCSAALYVSHRIAFPPWHDPRPGSSSLTQKRMPEAWAGFTLDPYTSLGLQFESVAFRSRSGRWLRGWWVPAPVEPPAPIGVVCVHGGGRDRRAFMRQSVLFHRRGWSVLLFDCTGHGTSDARHRFPLGAWPGAAITYGTLEWSDVIDALRYTYERIREQAQRSAAASSVRIRVALVGTSQGAVSAAYAAAYLTRRFEQGDGAACPPVDVLVLENPFTSPLALFAHLASHVAMPVARYGSRWCFLRHVVRFWVMTCTTLALFRTGNVALTCRMLAKACEREGQPYRCAWWQGIATLGQLLSVSLSLSSSSSSSSRETPPAGGFDSVAEAVQALKCPVFFMHGMKDWIVPYKHSVQLYKAANEPKELWLSAEAGHTMMYHCEPDTFETRVCGFMERYLRGSM</sequence>
<gene>
    <name evidence="2" type="ORF">CYME_CMT442C</name>
</gene>
<organism evidence="2 3">
    <name type="scientific">Cyanidioschyzon merolae (strain NIES-3377 / 10D)</name>
    <name type="common">Unicellular red alga</name>
    <dbReference type="NCBI Taxonomy" id="280699"/>
    <lineage>
        <taxon>Eukaryota</taxon>
        <taxon>Rhodophyta</taxon>
        <taxon>Bangiophyceae</taxon>
        <taxon>Cyanidiales</taxon>
        <taxon>Cyanidiaceae</taxon>
        <taxon>Cyanidioschyzon</taxon>
    </lineage>
</organism>
<evidence type="ECO:0000313" key="3">
    <source>
        <dbReference type="Proteomes" id="UP000007014"/>
    </source>
</evidence>
<dbReference type="AlphaFoldDB" id="M1VCV3"/>
<feature type="domain" description="AB hydrolase-1" evidence="1">
    <location>
        <begin position="110"/>
        <end position="404"/>
    </location>
</feature>
<accession>M1VCV3</accession>
<keyword evidence="3" id="KW-1185">Reference proteome</keyword>
<evidence type="ECO:0000313" key="2">
    <source>
        <dbReference type="EMBL" id="BAM83379.1"/>
    </source>
</evidence>
<dbReference type="SUPFAM" id="SSF53474">
    <property type="entry name" value="alpha/beta-Hydrolases"/>
    <property type="match status" value="1"/>
</dbReference>
<dbReference type="PANTHER" id="PTHR12277">
    <property type="entry name" value="ALPHA/BETA HYDROLASE DOMAIN-CONTAINING PROTEIN"/>
    <property type="match status" value="1"/>
</dbReference>
<dbReference type="GeneID" id="16998205"/>
<dbReference type="OrthoDB" id="2498029at2759"/>
<reference evidence="2 3" key="1">
    <citation type="journal article" date="2004" name="Nature">
        <title>Genome sequence of the ultrasmall unicellular red alga Cyanidioschyzon merolae 10D.</title>
        <authorList>
            <person name="Matsuzaki M."/>
            <person name="Misumi O."/>
            <person name="Shin-i T."/>
            <person name="Maruyama S."/>
            <person name="Takahara M."/>
            <person name="Miyagishima S."/>
            <person name="Mori T."/>
            <person name="Nishida K."/>
            <person name="Yagisawa F."/>
            <person name="Nishida K."/>
            <person name="Yoshida Y."/>
            <person name="Nishimura Y."/>
            <person name="Nakao S."/>
            <person name="Kobayashi T."/>
            <person name="Momoyama Y."/>
            <person name="Higashiyama T."/>
            <person name="Minoda A."/>
            <person name="Sano M."/>
            <person name="Nomoto H."/>
            <person name="Oishi K."/>
            <person name="Hayashi H."/>
            <person name="Ohta F."/>
            <person name="Nishizaka S."/>
            <person name="Haga S."/>
            <person name="Miura S."/>
            <person name="Morishita T."/>
            <person name="Kabeya Y."/>
            <person name="Terasawa K."/>
            <person name="Suzuki Y."/>
            <person name="Ishii Y."/>
            <person name="Asakawa S."/>
            <person name="Takano H."/>
            <person name="Ohta N."/>
            <person name="Kuroiwa H."/>
            <person name="Tanaka K."/>
            <person name="Shimizu N."/>
            <person name="Sugano S."/>
            <person name="Sato N."/>
            <person name="Nozaki H."/>
            <person name="Ogasawara N."/>
            <person name="Kohara Y."/>
            <person name="Kuroiwa T."/>
        </authorList>
    </citation>
    <scope>NUCLEOTIDE SEQUENCE [LARGE SCALE GENOMIC DNA]</scope>
    <source>
        <strain evidence="2 3">10D</strain>
    </source>
</reference>
<protein>
    <recommendedName>
        <fullName evidence="1">AB hydrolase-1 domain-containing protein</fullName>
    </recommendedName>
</protein>
<dbReference type="eggNOG" id="ENOG502QTBQ">
    <property type="taxonomic scope" value="Eukaryota"/>
</dbReference>
<dbReference type="InterPro" id="IPR029058">
    <property type="entry name" value="AB_hydrolase_fold"/>
</dbReference>
<dbReference type="Gramene" id="CMT442CT">
    <property type="protein sequence ID" value="CMT442CT"/>
    <property type="gene ID" value="CMT442C"/>
</dbReference>
<evidence type="ECO:0000259" key="1">
    <source>
        <dbReference type="Pfam" id="PF00561"/>
    </source>
</evidence>
<dbReference type="KEGG" id="cme:CYME_CMT442C"/>
<dbReference type="InterPro" id="IPR000073">
    <property type="entry name" value="AB_hydrolase_1"/>
</dbReference>
<reference evidence="2 3" key="2">
    <citation type="journal article" date="2007" name="BMC Biol.">
        <title>A 100%-complete sequence reveals unusually simple genomic features in the hot-spring red alga Cyanidioschyzon merolae.</title>
        <authorList>
            <person name="Nozaki H."/>
            <person name="Takano H."/>
            <person name="Misumi O."/>
            <person name="Terasawa K."/>
            <person name="Matsuzaki M."/>
            <person name="Maruyama S."/>
            <person name="Nishida K."/>
            <person name="Yagisawa F."/>
            <person name="Yoshida Y."/>
            <person name="Fujiwara T."/>
            <person name="Takio S."/>
            <person name="Tamura K."/>
            <person name="Chung S.J."/>
            <person name="Nakamura S."/>
            <person name="Kuroiwa H."/>
            <person name="Tanaka K."/>
            <person name="Sato N."/>
            <person name="Kuroiwa T."/>
        </authorList>
    </citation>
    <scope>NUCLEOTIDE SEQUENCE [LARGE SCALE GENOMIC DNA]</scope>
    <source>
        <strain evidence="2 3">10D</strain>
    </source>
</reference>
<proteinExistence type="predicted"/>
<dbReference type="Pfam" id="PF00561">
    <property type="entry name" value="Abhydrolase_1"/>
    <property type="match status" value="1"/>
</dbReference>
<dbReference type="Gene3D" id="3.40.50.1820">
    <property type="entry name" value="alpha/beta hydrolase"/>
    <property type="match status" value="1"/>
</dbReference>
<dbReference type="RefSeq" id="XP_005539415.1">
    <property type="nucleotide sequence ID" value="XM_005539358.1"/>
</dbReference>